<proteinExistence type="predicted"/>
<accession>A0ABN4HW91</accession>
<protein>
    <submittedName>
        <fullName evidence="2">SlyX family protein</fullName>
    </submittedName>
</protein>
<feature type="coiled-coil region" evidence="1">
    <location>
        <begin position="21"/>
        <end position="55"/>
    </location>
</feature>
<evidence type="ECO:0000313" key="3">
    <source>
        <dbReference type="Proteomes" id="UP000063429"/>
    </source>
</evidence>
<reference evidence="3" key="1">
    <citation type="journal article" date="2015" name="Genome Announc.">
        <title>Complete Genome Sequence of Herbaspirillum hiltneri N3 (DSM 17495), Isolated from Surface-Sterilized Wheat Roots.</title>
        <authorList>
            <person name="Guizelini D."/>
            <person name="Saizaki P.M."/>
            <person name="Coimbra N.A."/>
            <person name="Weiss V.A."/>
            <person name="Faoro H."/>
            <person name="Sfeir M.Z."/>
            <person name="Baura V.A."/>
            <person name="Monteiro R.A."/>
            <person name="Chubatsu L.S."/>
            <person name="Souza E.M."/>
            <person name="Cruz L.M."/>
            <person name="Pedrosa F.O."/>
            <person name="Raittz R.T."/>
            <person name="Marchaukoski J.N."/>
            <person name="Steffens M.B."/>
        </authorList>
    </citation>
    <scope>NUCLEOTIDE SEQUENCE [LARGE SCALE GENOMIC DNA]</scope>
    <source>
        <strain evidence="3">N3</strain>
    </source>
</reference>
<dbReference type="Gene3D" id="1.20.5.300">
    <property type="match status" value="1"/>
</dbReference>
<name>A0ABN4HW91_9BURK</name>
<dbReference type="EMBL" id="CP011409">
    <property type="protein sequence ID" value="AKZ61949.1"/>
    <property type="molecule type" value="Genomic_DNA"/>
</dbReference>
<gene>
    <name evidence="2" type="ORF">F506_04040</name>
</gene>
<evidence type="ECO:0000256" key="1">
    <source>
        <dbReference type="SAM" id="Coils"/>
    </source>
</evidence>
<sequence length="70" mass="8185">MIDEERLVDIELKLTHQEDTVDALNKIVYEQQKKIDELEKLLTALARQVKDAANSVSEPRNIENERPPHY</sequence>
<dbReference type="RefSeq" id="WP_053195446.1">
    <property type="nucleotide sequence ID" value="NZ_CP011409.1"/>
</dbReference>
<keyword evidence="3" id="KW-1185">Reference proteome</keyword>
<keyword evidence="1" id="KW-0175">Coiled coil</keyword>
<dbReference type="InterPro" id="IPR007236">
    <property type="entry name" value="SlyX"/>
</dbReference>
<evidence type="ECO:0000313" key="2">
    <source>
        <dbReference type="EMBL" id="AKZ61949.1"/>
    </source>
</evidence>
<dbReference type="Pfam" id="PF04102">
    <property type="entry name" value="SlyX"/>
    <property type="match status" value="1"/>
</dbReference>
<dbReference type="PANTHER" id="PTHR36508">
    <property type="entry name" value="PROTEIN SLYX"/>
    <property type="match status" value="1"/>
</dbReference>
<dbReference type="PANTHER" id="PTHR36508:SF1">
    <property type="entry name" value="PROTEIN SLYX"/>
    <property type="match status" value="1"/>
</dbReference>
<dbReference type="Proteomes" id="UP000063429">
    <property type="component" value="Chromosome"/>
</dbReference>
<organism evidence="2 3">
    <name type="scientific">Herbaspirillum hiltneri N3</name>
    <dbReference type="NCBI Taxonomy" id="1262470"/>
    <lineage>
        <taxon>Bacteria</taxon>
        <taxon>Pseudomonadati</taxon>
        <taxon>Pseudomonadota</taxon>
        <taxon>Betaproteobacteria</taxon>
        <taxon>Burkholderiales</taxon>
        <taxon>Oxalobacteraceae</taxon>
        <taxon>Herbaspirillum</taxon>
    </lineage>
</organism>